<organism evidence="1 2">
    <name type="scientific">Deferribacter desulfuricans (strain DSM 14783 / JCM 11476 / NBRC 101012 / SSM1)</name>
    <dbReference type="NCBI Taxonomy" id="639282"/>
    <lineage>
        <taxon>Bacteria</taxon>
        <taxon>Pseudomonadati</taxon>
        <taxon>Deferribacterota</taxon>
        <taxon>Deferribacteres</taxon>
        <taxon>Deferribacterales</taxon>
        <taxon>Deferribacteraceae</taxon>
        <taxon>Deferribacter</taxon>
    </lineage>
</organism>
<evidence type="ECO:0000313" key="1">
    <source>
        <dbReference type="EMBL" id="BAI81676.1"/>
    </source>
</evidence>
<dbReference type="EMBL" id="AP011530">
    <property type="protein sequence ID" value="BAI81676.1"/>
    <property type="molecule type" value="Genomic_DNA"/>
</dbReference>
<dbReference type="Proteomes" id="UP000001520">
    <property type="component" value="Plasmid megaplasmid pDF308"/>
</dbReference>
<reference evidence="1 2" key="1">
    <citation type="journal article" date="2010" name="DNA Res.">
        <title>Bacterial lifestyle in a deep-sea hydrothermal vent chimney revealed by the genome sequence of the thermophilic bacterium Deferribacter desulfuricans SSM1.</title>
        <authorList>
            <person name="Takaki Y."/>
            <person name="Shimamura S."/>
            <person name="Nakagawa S."/>
            <person name="Fukuhara Y."/>
            <person name="Horikawa H."/>
            <person name="Ankai A."/>
            <person name="Harada T."/>
            <person name="Hosoyama A."/>
            <person name="Oguchi A."/>
            <person name="Fukui S."/>
            <person name="Fujita N."/>
            <person name="Takami H."/>
            <person name="Takai K."/>
        </authorList>
    </citation>
    <scope>NUCLEOTIDE SEQUENCE [LARGE SCALE GENOMIC DNA]</scope>
    <source>
        <strain evidence="2">DSM 14783 / JCM 11476 / NBRC 101012 / SSM1</strain>
        <plasmid evidence="2">Plasmid megaplasmid pDF308</plasmid>
    </source>
</reference>
<dbReference type="KEGG" id="ddf:DEFDS_P052"/>
<dbReference type="RefSeq" id="WP_013008915.1">
    <property type="nucleotide sequence ID" value="NC_013940.1"/>
</dbReference>
<dbReference type="HOGENOM" id="CLU_2080921_0_0_0"/>
<geneLocation type="plasmid" evidence="1 2">
    <name>megaplasmid pDF308</name>
</geneLocation>
<dbReference type="AlphaFoldDB" id="D3PEN4"/>
<protein>
    <submittedName>
        <fullName evidence="1">Uncharacterized protein</fullName>
    </submittedName>
</protein>
<accession>D3PEN4</accession>
<keyword evidence="1" id="KW-0614">Plasmid</keyword>
<name>D3PEN4_DEFDS</name>
<proteinExistence type="predicted"/>
<gene>
    <name evidence="1" type="ordered locus">DEFDS_P052</name>
</gene>
<sequence length="117" mass="13739">MFKHVKFNTIKISRKNILSFLLMFLFFVFLDNSFAFAFVRVYPQLITFDLDKKQTTFAVTLENAGSTNETYKLYIGFSYINDEGKVVEIKEISKVDKYDLSLKKSLLSLHHPQDTFF</sequence>
<keyword evidence="2" id="KW-1185">Reference proteome</keyword>
<evidence type="ECO:0000313" key="2">
    <source>
        <dbReference type="Proteomes" id="UP000001520"/>
    </source>
</evidence>